<name>A0ABV7GZ71_9BURK</name>
<keyword evidence="5" id="KW-0717">Septation</keyword>
<evidence type="ECO:0000256" key="4">
    <source>
        <dbReference type="ARBA" id="ARBA00022618"/>
    </source>
</evidence>
<evidence type="ECO:0000256" key="5">
    <source>
        <dbReference type="ARBA" id="ARBA00023210"/>
    </source>
</evidence>
<dbReference type="Proteomes" id="UP001595556">
    <property type="component" value="Unassembled WGS sequence"/>
</dbReference>
<dbReference type="PANTHER" id="PTHR34981">
    <property type="entry name" value="CELL DIVISION PROTEIN ZAPA"/>
    <property type="match status" value="1"/>
</dbReference>
<accession>A0ABV7GZ71</accession>
<comment type="function">
    <text evidence="7">Activator of cell division through the inhibition of FtsZ GTPase activity, therefore promoting FtsZ assembly into bundles of protofilaments necessary for the formation of the division Z ring. It is recruited early at mid-cell but it is not essential for cell division.</text>
</comment>
<gene>
    <name evidence="10" type="ORF">ACFOEN_02955</name>
</gene>
<dbReference type="Gene3D" id="1.20.5.50">
    <property type="match status" value="1"/>
</dbReference>
<dbReference type="Gene3D" id="3.30.160.880">
    <property type="entry name" value="Cell division protein ZapA protomer, N-terminal domain"/>
    <property type="match status" value="1"/>
</dbReference>
<sequence length="102" mass="11108">MSNTERFTATIMGREYQLACSSDEKANLLSAVNMVDARMQEIQAGGKIKAADRIAVMVALNLAVEVLSSKGVEGIQVGELKRKIERVNKLADEALSPQEPLF</sequence>
<protein>
    <recommendedName>
        <fullName evidence="2">Cell division protein ZapA</fullName>
    </recommendedName>
    <alternativeName>
        <fullName evidence="9">Z ring-associated protein ZapA</fullName>
    </alternativeName>
</protein>
<comment type="caution">
    <text evidence="10">The sequence shown here is derived from an EMBL/GenBank/DDBJ whole genome shotgun (WGS) entry which is preliminary data.</text>
</comment>
<evidence type="ECO:0000313" key="11">
    <source>
        <dbReference type="Proteomes" id="UP001595556"/>
    </source>
</evidence>
<dbReference type="SUPFAM" id="SSF102829">
    <property type="entry name" value="Cell division protein ZapA-like"/>
    <property type="match status" value="1"/>
</dbReference>
<dbReference type="RefSeq" id="WP_377300937.1">
    <property type="nucleotide sequence ID" value="NZ_CP180191.1"/>
</dbReference>
<dbReference type="EMBL" id="JBHRTI010000003">
    <property type="protein sequence ID" value="MFC3146597.1"/>
    <property type="molecule type" value="Genomic_DNA"/>
</dbReference>
<evidence type="ECO:0000313" key="10">
    <source>
        <dbReference type="EMBL" id="MFC3146597.1"/>
    </source>
</evidence>
<dbReference type="InterPro" id="IPR042233">
    <property type="entry name" value="Cell_div_ZapA_N"/>
</dbReference>
<evidence type="ECO:0000256" key="2">
    <source>
        <dbReference type="ARBA" id="ARBA00015195"/>
    </source>
</evidence>
<reference evidence="11" key="1">
    <citation type="journal article" date="2019" name="Int. J. Syst. Evol. Microbiol.">
        <title>The Global Catalogue of Microorganisms (GCM) 10K type strain sequencing project: providing services to taxonomists for standard genome sequencing and annotation.</title>
        <authorList>
            <consortium name="The Broad Institute Genomics Platform"/>
            <consortium name="The Broad Institute Genome Sequencing Center for Infectious Disease"/>
            <person name="Wu L."/>
            <person name="Ma J."/>
        </authorList>
    </citation>
    <scope>NUCLEOTIDE SEQUENCE [LARGE SCALE GENOMIC DNA]</scope>
    <source>
        <strain evidence="11">KCTC 52168</strain>
    </source>
</reference>
<dbReference type="PANTHER" id="PTHR34981:SF1">
    <property type="entry name" value="CELL DIVISION PROTEIN ZAPA"/>
    <property type="match status" value="1"/>
</dbReference>
<evidence type="ECO:0000256" key="1">
    <source>
        <dbReference type="ARBA" id="ARBA00004496"/>
    </source>
</evidence>
<dbReference type="Pfam" id="PF05164">
    <property type="entry name" value="ZapA"/>
    <property type="match status" value="1"/>
</dbReference>
<dbReference type="InterPro" id="IPR036192">
    <property type="entry name" value="Cell_div_ZapA-like_sf"/>
</dbReference>
<keyword evidence="6" id="KW-0131">Cell cycle</keyword>
<evidence type="ECO:0000256" key="3">
    <source>
        <dbReference type="ARBA" id="ARBA00022490"/>
    </source>
</evidence>
<evidence type="ECO:0000256" key="6">
    <source>
        <dbReference type="ARBA" id="ARBA00023306"/>
    </source>
</evidence>
<keyword evidence="11" id="KW-1185">Reference proteome</keyword>
<proteinExistence type="predicted"/>
<comment type="subcellular location">
    <subcellularLocation>
        <location evidence="1">Cytoplasm</location>
    </subcellularLocation>
</comment>
<evidence type="ECO:0000256" key="8">
    <source>
        <dbReference type="ARBA" id="ARBA00026068"/>
    </source>
</evidence>
<comment type="subunit">
    <text evidence="8">Homodimer. Interacts with FtsZ.</text>
</comment>
<dbReference type="InterPro" id="IPR007838">
    <property type="entry name" value="Cell_div_ZapA-like"/>
</dbReference>
<keyword evidence="3" id="KW-0963">Cytoplasm</keyword>
<keyword evidence="4 10" id="KW-0132">Cell division</keyword>
<evidence type="ECO:0000256" key="9">
    <source>
        <dbReference type="ARBA" id="ARBA00033158"/>
    </source>
</evidence>
<dbReference type="GO" id="GO:0051301">
    <property type="term" value="P:cell division"/>
    <property type="evidence" value="ECO:0007669"/>
    <property type="project" value="UniProtKB-KW"/>
</dbReference>
<organism evidence="10 11">
    <name type="scientific">Piscinibacterium candidicorallinum</name>
    <dbReference type="NCBI Taxonomy" id="1793872"/>
    <lineage>
        <taxon>Bacteria</taxon>
        <taxon>Pseudomonadati</taxon>
        <taxon>Pseudomonadota</taxon>
        <taxon>Betaproteobacteria</taxon>
        <taxon>Burkholderiales</taxon>
        <taxon>Piscinibacterium</taxon>
    </lineage>
</organism>
<evidence type="ECO:0000256" key="7">
    <source>
        <dbReference type="ARBA" id="ARBA00024910"/>
    </source>
</evidence>